<organism evidence="1 2">
    <name type="scientific">Thermoproteus uzoniensis (strain 768-20)</name>
    <dbReference type="NCBI Taxonomy" id="999630"/>
    <lineage>
        <taxon>Archaea</taxon>
        <taxon>Thermoproteota</taxon>
        <taxon>Thermoprotei</taxon>
        <taxon>Thermoproteales</taxon>
        <taxon>Thermoproteaceae</taxon>
        <taxon>Thermoproteus</taxon>
    </lineage>
</organism>
<dbReference type="OrthoDB" id="33673at183924"/>
<sequence length="58" mass="6633">MVYIERRGSAALRCPACGVRVWTDARTAARFASGGRLEWQRFMELLYAAYAYRLAMKA</sequence>
<gene>
    <name evidence="1" type="ordered locus">TUZN_0102</name>
</gene>
<dbReference type="HOGENOM" id="CLU_2968647_0_0_2"/>
<accession>F2L1D5</accession>
<dbReference type="KEGG" id="tuz:TUZN_0102"/>
<keyword evidence="2" id="KW-1185">Reference proteome</keyword>
<dbReference type="AlphaFoldDB" id="F2L1D5"/>
<dbReference type="EMBL" id="CP002590">
    <property type="protein sequence ID" value="AEA11605.1"/>
    <property type="molecule type" value="Genomic_DNA"/>
</dbReference>
<dbReference type="STRING" id="999630.TUZN_0102"/>
<evidence type="ECO:0000313" key="2">
    <source>
        <dbReference type="Proteomes" id="UP000008138"/>
    </source>
</evidence>
<reference key="2">
    <citation type="submission" date="2011-03" db="EMBL/GenBank/DDBJ databases">
        <title>Complete genome sequence of the thermoacidophilic crenarchaeon Thermoproteus uzoniensis 768-20.</title>
        <authorList>
            <person name="Mardanov A.V."/>
            <person name="Gumerov V.M."/>
            <person name="Beletsky A.V."/>
            <person name="Prokofeva M.I."/>
            <person name="Bonch-Osmolovskaya E.A."/>
            <person name="Ravin N.V."/>
            <person name="Skryabin K.G."/>
        </authorList>
    </citation>
    <scope>NUCLEOTIDE SEQUENCE</scope>
    <source>
        <strain>768-20</strain>
    </source>
</reference>
<name>F2L1D5_THEU7</name>
<dbReference type="Proteomes" id="UP000008138">
    <property type="component" value="Chromosome"/>
</dbReference>
<proteinExistence type="predicted"/>
<evidence type="ECO:0000313" key="1">
    <source>
        <dbReference type="EMBL" id="AEA11605.1"/>
    </source>
</evidence>
<evidence type="ECO:0008006" key="3">
    <source>
        <dbReference type="Google" id="ProtNLM"/>
    </source>
</evidence>
<reference evidence="1 2" key="1">
    <citation type="journal article" date="2011" name="J. Bacteriol.">
        <title>Complete genome sequence of the thermoacidophilic crenarchaeon Thermoproteus uzoniensis 768-20.</title>
        <authorList>
            <person name="Mardanov A.V."/>
            <person name="Gumerov V.M."/>
            <person name="Beletsky A.V."/>
            <person name="Prokofeva M.I."/>
            <person name="Bonch-Osmolovskaya E.A."/>
            <person name="Ravin N.V."/>
            <person name="Skryabin K.G."/>
        </authorList>
    </citation>
    <scope>NUCLEOTIDE SEQUENCE [LARGE SCALE GENOMIC DNA]</scope>
    <source>
        <strain evidence="1 2">768-20</strain>
    </source>
</reference>
<protein>
    <recommendedName>
        <fullName evidence="3">Transposase</fullName>
    </recommendedName>
</protein>